<organism evidence="1 2">
    <name type="scientific">Vibrio campbellii</name>
    <dbReference type="NCBI Taxonomy" id="680"/>
    <lineage>
        <taxon>Bacteria</taxon>
        <taxon>Pseudomonadati</taxon>
        <taxon>Pseudomonadota</taxon>
        <taxon>Gammaproteobacteria</taxon>
        <taxon>Vibrionales</taxon>
        <taxon>Vibrionaceae</taxon>
        <taxon>Vibrio</taxon>
    </lineage>
</organism>
<evidence type="ECO:0000313" key="2">
    <source>
        <dbReference type="Proteomes" id="UP001354073"/>
    </source>
</evidence>
<sequence>INIDTNGLTRDNGKTPYFTREIHREIPLDNELGGENLAEIIYKLDFFSDKPFYKQTDQTNYKYVRVTSNSGAGINFYTNGVRDYSSFQNTSPKRMYYRFRSYLDNVEIKTSLSDATLTDYHPRQQDVSSSSFEEMSTNEVSFGFSIPKTPLNISAGLAVSKTIKFESGSYMDYHSHNEKNEFSLTYRNRKYGSHIDEYYCKFFEGNSCWEGATGYNDVPFSQFSNNIDNTPYENGFIPVYTATYRHEPSQIEPVSNLSLNTHIKGLALLGHTRWSIGARYATGPKGSDVPVTSTDQEKFSLNNEYKKDYNVEIDWSSPLFAGAEPVSLKAVYSSDQSAKCITAKDGGELALLNCMSNQTVNINSRSQLFYYTPDNNEYISAIDYKSCLSTQDETLTLQPCDYISNNNQSWSWYNPNNSANALLYTNSANSDVPFKVIEPVKEGTSTVLKIRKMSTLPTEGRYQFSDIQYTPE</sequence>
<feature type="non-terminal residue" evidence="1">
    <location>
        <position position="1"/>
    </location>
</feature>
<accession>A0ACC7R935</accession>
<comment type="caution">
    <text evidence="1">The sequence shown here is derived from an EMBL/GenBank/DDBJ whole genome shotgun (WGS) entry which is preliminary data.</text>
</comment>
<protein>
    <submittedName>
        <fullName evidence="1">Uncharacterized protein</fullName>
    </submittedName>
</protein>
<proteinExistence type="predicted"/>
<gene>
    <name evidence="1" type="ORF">REH74_011370</name>
</gene>
<evidence type="ECO:0000313" key="1">
    <source>
        <dbReference type="EMBL" id="MGI1898121.1"/>
    </source>
</evidence>
<reference evidence="1" key="1">
    <citation type="submission" date="2024-11" db="EMBL/GenBank/DDBJ databases">
        <title>Identification of new Vibrio campbellii strains harboring the pVA1 plasmid isolated from Penaeus vannamei postlarvae affected by outbreaks of acute hepatopancreatic necrosis disease (AHPND) in Mexico.</title>
        <authorList>
            <person name="Gomez-Gil B."/>
            <person name="Enciso-Ibarra J."/>
        </authorList>
    </citation>
    <scope>NUCLEOTIDE SEQUENCE</scope>
    <source>
        <strain evidence="1">M270204</strain>
    </source>
</reference>
<dbReference type="Proteomes" id="UP001354073">
    <property type="component" value="Unassembled WGS sequence"/>
</dbReference>
<dbReference type="EMBL" id="JAVHXJ020000044">
    <property type="protein sequence ID" value="MGI1898121.1"/>
    <property type="molecule type" value="Genomic_DNA"/>
</dbReference>
<name>A0ACC7R935_9VIBR</name>